<dbReference type="Proteomes" id="UP000027778">
    <property type="component" value="Unassembled WGS sequence"/>
</dbReference>
<gene>
    <name evidence="2" type="ORF">BAGA_22480</name>
</gene>
<evidence type="ECO:0000313" key="2">
    <source>
        <dbReference type="EMBL" id="KEK22063.1"/>
    </source>
</evidence>
<protein>
    <submittedName>
        <fullName evidence="2">Uncharacterized protein</fullName>
    </submittedName>
</protein>
<dbReference type="AlphaFoldDB" id="A0A073KIB3"/>
<organism evidence="2 3">
    <name type="scientific">Bacillus gaemokensis</name>
    <dbReference type="NCBI Taxonomy" id="574375"/>
    <lineage>
        <taxon>Bacteria</taxon>
        <taxon>Bacillati</taxon>
        <taxon>Bacillota</taxon>
        <taxon>Bacilli</taxon>
        <taxon>Bacillales</taxon>
        <taxon>Bacillaceae</taxon>
        <taxon>Bacillus</taxon>
        <taxon>Bacillus cereus group</taxon>
    </lineage>
</organism>
<keyword evidence="1" id="KW-1133">Transmembrane helix</keyword>
<name>A0A073KIB3_9BACI</name>
<evidence type="ECO:0000313" key="3">
    <source>
        <dbReference type="Proteomes" id="UP000027778"/>
    </source>
</evidence>
<dbReference type="STRING" id="574375.AZF08_21815"/>
<dbReference type="EMBL" id="JOTM01000042">
    <property type="protein sequence ID" value="KEK22063.1"/>
    <property type="molecule type" value="Genomic_DNA"/>
</dbReference>
<comment type="caution">
    <text evidence="2">The sequence shown here is derived from an EMBL/GenBank/DDBJ whole genome shotgun (WGS) entry which is preliminary data.</text>
</comment>
<keyword evidence="1" id="KW-0472">Membrane</keyword>
<proteinExistence type="predicted"/>
<evidence type="ECO:0000256" key="1">
    <source>
        <dbReference type="SAM" id="Phobius"/>
    </source>
</evidence>
<reference evidence="2 3" key="1">
    <citation type="submission" date="2014-06" db="EMBL/GenBank/DDBJ databases">
        <title>Draft genome sequence of Bacillus gaemokensis JCM 15801 (MCCC 1A00707).</title>
        <authorList>
            <person name="Lai Q."/>
            <person name="Liu Y."/>
            <person name="Shao Z."/>
        </authorList>
    </citation>
    <scope>NUCLEOTIDE SEQUENCE [LARGE SCALE GENOMIC DNA]</scope>
    <source>
        <strain evidence="2 3">JCM 15801</strain>
    </source>
</reference>
<feature type="transmembrane region" description="Helical" evidence="1">
    <location>
        <begin position="12"/>
        <end position="30"/>
    </location>
</feature>
<sequence>MNLFETKTFDLWAKATLIVATNTTCMYLLSKYVGLFEFNMVRSFLRTHLINLVILDLKRMMIHSLIQVNQLIFRTTIYHFNGSINLTKALLYLKRRGHLNGKHTSFLSAKV</sequence>
<accession>A0A073KIB3</accession>
<keyword evidence="1" id="KW-0812">Transmembrane</keyword>
<keyword evidence="3" id="KW-1185">Reference proteome</keyword>